<dbReference type="OrthoDB" id="185373at2759"/>
<dbReference type="Proteomes" id="UP000015453">
    <property type="component" value="Unassembled WGS sequence"/>
</dbReference>
<protein>
    <recommendedName>
        <fullName evidence="5">Pentatricopeptide repeat-containing protein</fullName>
    </recommendedName>
</protein>
<dbReference type="PANTHER" id="PTHR47933">
    <property type="entry name" value="PENTATRICOPEPTIDE REPEAT-CONTAINING PROTEIN 1, MITOCHONDRIAL"/>
    <property type="match status" value="1"/>
</dbReference>
<dbReference type="NCBIfam" id="TIGR00756">
    <property type="entry name" value="PPR"/>
    <property type="match status" value="1"/>
</dbReference>
<evidence type="ECO:0000313" key="4">
    <source>
        <dbReference type="Proteomes" id="UP000015453"/>
    </source>
</evidence>
<dbReference type="Gene3D" id="1.25.40.10">
    <property type="entry name" value="Tetratricopeptide repeat domain"/>
    <property type="match status" value="1"/>
</dbReference>
<name>S8D4N5_9LAMI</name>
<keyword evidence="2" id="KW-0677">Repeat</keyword>
<accession>S8D4N5</accession>
<sequence length="184" mass="21432">SEIRSPSGRIYKGHISRSLRKRINKRARAAAKPLLNEPLFQKVLSQIPARFTNEDLHDVIALQEDPLVCLELFNWASKQHRFRHNVLTFHITIRKLGAAKMYEEMDAVVNQVLAIPAIASEPLYNSMIYYFTQARKLIRAVKIYKLMHSSKKLDCRPSIRTYNILFSALLSRGKNTYINHMYME</sequence>
<proteinExistence type="inferred from homology"/>
<evidence type="ECO:0000256" key="2">
    <source>
        <dbReference type="ARBA" id="ARBA00022737"/>
    </source>
</evidence>
<evidence type="ECO:0000313" key="3">
    <source>
        <dbReference type="EMBL" id="EPS72326.1"/>
    </source>
</evidence>
<evidence type="ECO:0000256" key="1">
    <source>
        <dbReference type="ARBA" id="ARBA00007626"/>
    </source>
</evidence>
<dbReference type="InterPro" id="IPR051240">
    <property type="entry name" value="Mito_RNA-Proc/Resp"/>
</dbReference>
<reference evidence="3 4" key="1">
    <citation type="journal article" date="2013" name="BMC Genomics">
        <title>The miniature genome of a carnivorous plant Genlisea aurea contains a low number of genes and short non-coding sequences.</title>
        <authorList>
            <person name="Leushkin E.V."/>
            <person name="Sutormin R.A."/>
            <person name="Nabieva E.R."/>
            <person name="Penin A.A."/>
            <person name="Kondrashov A.S."/>
            <person name="Logacheva M.D."/>
        </authorList>
    </citation>
    <scope>NUCLEOTIDE SEQUENCE [LARGE SCALE GENOMIC DNA]</scope>
</reference>
<dbReference type="PANTHER" id="PTHR47933:SF24">
    <property type="entry name" value="OS05G0207200 PROTEIN"/>
    <property type="match status" value="1"/>
</dbReference>
<comment type="similarity">
    <text evidence="1">Belongs to the PPR family. P subfamily.</text>
</comment>
<dbReference type="GO" id="GO:0003729">
    <property type="term" value="F:mRNA binding"/>
    <property type="evidence" value="ECO:0007669"/>
    <property type="project" value="TreeGrafter"/>
</dbReference>
<gene>
    <name evidence="3" type="ORF">M569_02437</name>
</gene>
<organism evidence="3 4">
    <name type="scientific">Genlisea aurea</name>
    <dbReference type="NCBI Taxonomy" id="192259"/>
    <lineage>
        <taxon>Eukaryota</taxon>
        <taxon>Viridiplantae</taxon>
        <taxon>Streptophyta</taxon>
        <taxon>Embryophyta</taxon>
        <taxon>Tracheophyta</taxon>
        <taxon>Spermatophyta</taxon>
        <taxon>Magnoliopsida</taxon>
        <taxon>eudicotyledons</taxon>
        <taxon>Gunneridae</taxon>
        <taxon>Pentapetalae</taxon>
        <taxon>asterids</taxon>
        <taxon>lamiids</taxon>
        <taxon>Lamiales</taxon>
        <taxon>Lentibulariaceae</taxon>
        <taxon>Genlisea</taxon>
    </lineage>
</organism>
<dbReference type="InterPro" id="IPR002885">
    <property type="entry name" value="PPR_rpt"/>
</dbReference>
<comment type="caution">
    <text evidence="3">The sequence shown here is derived from an EMBL/GenBank/DDBJ whole genome shotgun (WGS) entry which is preliminary data.</text>
</comment>
<keyword evidence="4" id="KW-1185">Reference proteome</keyword>
<evidence type="ECO:0008006" key="5">
    <source>
        <dbReference type="Google" id="ProtNLM"/>
    </source>
</evidence>
<feature type="non-terminal residue" evidence="3">
    <location>
        <position position="184"/>
    </location>
</feature>
<dbReference type="EMBL" id="AUSU01000880">
    <property type="protein sequence ID" value="EPS72326.1"/>
    <property type="molecule type" value="Genomic_DNA"/>
</dbReference>
<dbReference type="InterPro" id="IPR011990">
    <property type="entry name" value="TPR-like_helical_dom_sf"/>
</dbReference>
<feature type="non-terminal residue" evidence="3">
    <location>
        <position position="1"/>
    </location>
</feature>
<dbReference type="AlphaFoldDB" id="S8D4N5"/>